<feature type="region of interest" description="Disordered" evidence="1">
    <location>
        <begin position="34"/>
        <end position="84"/>
    </location>
</feature>
<reference evidence="2" key="1">
    <citation type="submission" date="2023-04" db="EMBL/GenBank/DDBJ databases">
        <authorList>
            <consortium name="ELIXIR-Norway"/>
        </authorList>
    </citation>
    <scope>NUCLEOTIDE SEQUENCE [LARGE SCALE GENOMIC DNA]</scope>
</reference>
<name>A0ABN8YYU2_RANTA</name>
<feature type="compositionally biased region" description="Polar residues" evidence="1">
    <location>
        <begin position="51"/>
        <end position="62"/>
    </location>
</feature>
<keyword evidence="3" id="KW-1185">Reference proteome</keyword>
<accession>A0ABN8YYU2</accession>
<sequence length="103" mass="11153">MYIFANLIKMNIMTHLQNITFNFGGPTISKSNSSCLRNSEQNKGFPGSSAGYESTCNAGNTGDTEDFDPWVRRSPGGDHGNPIQYSQLANAMKEESGGLQFPG</sequence>
<gene>
    <name evidence="2" type="ORF">MRATA1EN1_LOCUS15621</name>
</gene>
<evidence type="ECO:0000313" key="2">
    <source>
        <dbReference type="EMBL" id="CAI9166659.1"/>
    </source>
</evidence>
<proteinExistence type="predicted"/>
<evidence type="ECO:0000256" key="1">
    <source>
        <dbReference type="SAM" id="MobiDB-lite"/>
    </source>
</evidence>
<evidence type="ECO:0000313" key="3">
    <source>
        <dbReference type="Proteomes" id="UP001176941"/>
    </source>
</evidence>
<dbReference type="Proteomes" id="UP001176941">
    <property type="component" value="Chromosome 26"/>
</dbReference>
<protein>
    <submittedName>
        <fullName evidence="2">Uncharacterized protein</fullName>
    </submittedName>
</protein>
<dbReference type="EMBL" id="OX459962">
    <property type="protein sequence ID" value="CAI9166659.1"/>
    <property type="molecule type" value="Genomic_DNA"/>
</dbReference>
<organism evidence="2 3">
    <name type="scientific">Rangifer tarandus platyrhynchus</name>
    <name type="common">Svalbard reindeer</name>
    <dbReference type="NCBI Taxonomy" id="3082113"/>
    <lineage>
        <taxon>Eukaryota</taxon>
        <taxon>Metazoa</taxon>
        <taxon>Chordata</taxon>
        <taxon>Craniata</taxon>
        <taxon>Vertebrata</taxon>
        <taxon>Euteleostomi</taxon>
        <taxon>Mammalia</taxon>
        <taxon>Eutheria</taxon>
        <taxon>Laurasiatheria</taxon>
        <taxon>Artiodactyla</taxon>
        <taxon>Ruminantia</taxon>
        <taxon>Pecora</taxon>
        <taxon>Cervidae</taxon>
        <taxon>Odocoileinae</taxon>
        <taxon>Rangifer</taxon>
    </lineage>
</organism>